<dbReference type="InterPro" id="IPR036691">
    <property type="entry name" value="Endo/exonu/phosph_ase_sf"/>
</dbReference>
<keyword evidence="8" id="KW-0472">Membrane</keyword>
<dbReference type="STRING" id="121845.A0A3Q0JEE8"/>
<dbReference type="GO" id="GO:0007338">
    <property type="term" value="P:single fertilization"/>
    <property type="evidence" value="ECO:0007669"/>
    <property type="project" value="UniProtKB-KW"/>
</dbReference>
<keyword evidence="7" id="KW-0446">Lipid-binding</keyword>
<dbReference type="PANTHER" id="PTHR31764">
    <property type="entry name" value="PROTEIN HAPLESS 2"/>
    <property type="match status" value="1"/>
</dbReference>
<dbReference type="PaxDb" id="121845-A0A3Q0JEE8"/>
<feature type="non-terminal residue" evidence="13">
    <location>
        <position position="1"/>
    </location>
</feature>
<dbReference type="KEGG" id="dci:103521219"/>
<dbReference type="PANTHER" id="PTHR31764:SF0">
    <property type="entry name" value="GENERATIVE CELL SPECIFIC-1_HAP2 DOMAIN-CONTAINING PROTEIN"/>
    <property type="match status" value="1"/>
</dbReference>
<evidence type="ECO:0000256" key="2">
    <source>
        <dbReference type="ARBA" id="ARBA00010929"/>
    </source>
</evidence>
<dbReference type="Proteomes" id="UP000079169">
    <property type="component" value="Unplaced"/>
</dbReference>
<dbReference type="InterPro" id="IPR018928">
    <property type="entry name" value="HAP2/GCS1_dom"/>
</dbReference>
<evidence type="ECO:0000256" key="4">
    <source>
        <dbReference type="ARBA" id="ARBA00022692"/>
    </source>
</evidence>
<keyword evidence="10" id="KW-0278">Fertilization</keyword>
<dbReference type="RefSeq" id="XP_026686831.1">
    <property type="nucleotide sequence ID" value="XM_026831030.1"/>
</dbReference>
<evidence type="ECO:0000256" key="10">
    <source>
        <dbReference type="ARBA" id="ARBA00023279"/>
    </source>
</evidence>
<sequence length="379" mass="42593">VRGGQSCVDRIVPSYVTDPDTYHESAHCLRFSDIWYTLYKLNSPVIEHSLEVNIFEKHYVDEHVGHWSQLSKGMPTKLSTTIRHVSNVDSKCPKCPSISINYLPLENPKKGPFCLNPESVYLLTPQHKCSQCSNIQGGPKEYMLVPPDDVTLEGDTCNKIGVSYKAFATQPSRCSKLRGTCLDGQISDLWHQDKRILAKLEAILEVLDGAHIIIAADSNARSPLWHDPHGNTCPKGAILERFISAHDLRVHNTPNLLTTFQSHAGQTNIDVTLSTRDIPVPVVRWNVHDDATSSNHRLITFSLEVDSGTEEADEDRMRFNLKDADWGKFGRVLRTKLSQAPPVEPSLSQKDFIDSTVAELTKVYQNTCTETLKRTRLPR</sequence>
<keyword evidence="6" id="KW-1133">Transmembrane helix</keyword>
<evidence type="ECO:0000259" key="11">
    <source>
        <dbReference type="Pfam" id="PF10699"/>
    </source>
</evidence>
<keyword evidence="5" id="KW-0732">Signal</keyword>
<evidence type="ECO:0000256" key="6">
    <source>
        <dbReference type="ARBA" id="ARBA00022989"/>
    </source>
</evidence>
<gene>
    <name evidence="13" type="primary">LOC103521219</name>
</gene>
<evidence type="ECO:0000256" key="7">
    <source>
        <dbReference type="ARBA" id="ARBA00023121"/>
    </source>
</evidence>
<dbReference type="Pfam" id="PF10699">
    <property type="entry name" value="HAP2-GCS1"/>
    <property type="match status" value="1"/>
</dbReference>
<evidence type="ECO:0000256" key="8">
    <source>
        <dbReference type="ARBA" id="ARBA00023136"/>
    </source>
</evidence>
<keyword evidence="9" id="KW-1015">Disulfide bond</keyword>
<evidence type="ECO:0000256" key="1">
    <source>
        <dbReference type="ARBA" id="ARBA00004251"/>
    </source>
</evidence>
<evidence type="ECO:0000313" key="12">
    <source>
        <dbReference type="Proteomes" id="UP000079169"/>
    </source>
</evidence>
<dbReference type="SUPFAM" id="SSF56219">
    <property type="entry name" value="DNase I-like"/>
    <property type="match status" value="1"/>
</dbReference>
<dbReference type="GO" id="GO:0008289">
    <property type="term" value="F:lipid binding"/>
    <property type="evidence" value="ECO:0007669"/>
    <property type="project" value="UniProtKB-KW"/>
</dbReference>
<dbReference type="GO" id="GO:0003824">
    <property type="term" value="F:catalytic activity"/>
    <property type="evidence" value="ECO:0007669"/>
    <property type="project" value="InterPro"/>
</dbReference>
<dbReference type="AlphaFoldDB" id="A0A3Q0JEE8"/>
<feature type="non-terminal residue" evidence="13">
    <location>
        <position position="379"/>
    </location>
</feature>
<proteinExistence type="inferred from homology"/>
<protein>
    <submittedName>
        <fullName evidence="13">Uncharacterized protein LOC103521219</fullName>
    </submittedName>
</protein>
<reference evidence="13" key="1">
    <citation type="submission" date="2025-08" db="UniProtKB">
        <authorList>
            <consortium name="RefSeq"/>
        </authorList>
    </citation>
    <scope>IDENTIFICATION</scope>
</reference>
<dbReference type="Gene3D" id="3.60.10.10">
    <property type="entry name" value="Endonuclease/exonuclease/phosphatase"/>
    <property type="match status" value="1"/>
</dbReference>
<comment type="similarity">
    <text evidence="2">Belongs to the HAP2/GCS1 family.</text>
</comment>
<feature type="domain" description="Generative cell specific-1/HAP2" evidence="11">
    <location>
        <begin position="19"/>
        <end position="198"/>
    </location>
</feature>
<organism evidence="12 13">
    <name type="scientific">Diaphorina citri</name>
    <name type="common">Asian citrus psyllid</name>
    <dbReference type="NCBI Taxonomy" id="121845"/>
    <lineage>
        <taxon>Eukaryota</taxon>
        <taxon>Metazoa</taxon>
        <taxon>Ecdysozoa</taxon>
        <taxon>Arthropoda</taxon>
        <taxon>Hexapoda</taxon>
        <taxon>Insecta</taxon>
        <taxon>Pterygota</taxon>
        <taxon>Neoptera</taxon>
        <taxon>Paraneoptera</taxon>
        <taxon>Hemiptera</taxon>
        <taxon>Sternorrhyncha</taxon>
        <taxon>Psylloidea</taxon>
        <taxon>Psyllidae</taxon>
        <taxon>Diaphorininae</taxon>
        <taxon>Diaphorina</taxon>
    </lineage>
</organism>
<evidence type="ECO:0000256" key="5">
    <source>
        <dbReference type="ARBA" id="ARBA00022729"/>
    </source>
</evidence>
<keyword evidence="4" id="KW-0812">Transmembrane</keyword>
<evidence type="ECO:0000256" key="3">
    <source>
        <dbReference type="ARBA" id="ARBA00022475"/>
    </source>
</evidence>
<dbReference type="GeneID" id="103521219"/>
<keyword evidence="12" id="KW-1185">Reference proteome</keyword>
<name>A0A3Q0JEE8_DIACI</name>
<accession>A0A3Q0JEE8</accession>
<dbReference type="InterPro" id="IPR040326">
    <property type="entry name" value="HAP2/GCS1"/>
</dbReference>
<keyword evidence="3" id="KW-1003">Cell membrane</keyword>
<dbReference type="GO" id="GO:0005886">
    <property type="term" value="C:plasma membrane"/>
    <property type="evidence" value="ECO:0007669"/>
    <property type="project" value="UniProtKB-SubCell"/>
</dbReference>
<evidence type="ECO:0000256" key="9">
    <source>
        <dbReference type="ARBA" id="ARBA00023157"/>
    </source>
</evidence>
<comment type="subcellular location">
    <subcellularLocation>
        <location evidence="1">Cell membrane</location>
        <topology evidence="1">Single-pass type I membrane protein</topology>
    </subcellularLocation>
</comment>
<evidence type="ECO:0000313" key="13">
    <source>
        <dbReference type="RefSeq" id="XP_026686831.1"/>
    </source>
</evidence>